<evidence type="ECO:0000313" key="2">
    <source>
        <dbReference type="EMBL" id="QAA33133.1"/>
    </source>
</evidence>
<keyword evidence="1" id="KW-1133">Transmembrane helix</keyword>
<evidence type="ECO:0000256" key="1">
    <source>
        <dbReference type="SAM" id="Phobius"/>
    </source>
</evidence>
<accession>A0A410DV99</accession>
<gene>
    <name evidence="2" type="ORF">C1I91_16645</name>
</gene>
<dbReference type="RefSeq" id="WP_128213861.1">
    <property type="nucleotide sequence ID" value="NZ_CP025746.1"/>
</dbReference>
<evidence type="ECO:0008006" key="4">
    <source>
        <dbReference type="Google" id="ProtNLM"/>
    </source>
</evidence>
<reference evidence="2 3" key="1">
    <citation type="submission" date="2018-01" db="EMBL/GenBank/DDBJ databases">
        <title>Genome Sequencing and Assembly of Anaerobacter polyendosporus strain CT4.</title>
        <authorList>
            <person name="Tachaapaikoon C."/>
            <person name="Sutheeworapong S."/>
            <person name="Jenjaroenpun P."/>
            <person name="Wongsurawat T."/>
            <person name="Nookeaw I."/>
            <person name="Cheawchanlertfa P."/>
            <person name="Kosugi A."/>
            <person name="Cheevadhanarak S."/>
            <person name="Ratanakhanokchai K."/>
        </authorList>
    </citation>
    <scope>NUCLEOTIDE SEQUENCE [LARGE SCALE GENOMIC DNA]</scope>
    <source>
        <strain evidence="2 3">CT4</strain>
    </source>
</reference>
<keyword evidence="1" id="KW-0472">Membrane</keyword>
<name>A0A410DV99_9CLOT</name>
<dbReference type="KEGG" id="cmah:C1I91_16645"/>
<keyword evidence="1" id="KW-0812">Transmembrane</keyword>
<organism evidence="2 3">
    <name type="scientific">Clostridium manihotivorum</name>
    <dbReference type="NCBI Taxonomy" id="2320868"/>
    <lineage>
        <taxon>Bacteria</taxon>
        <taxon>Bacillati</taxon>
        <taxon>Bacillota</taxon>
        <taxon>Clostridia</taxon>
        <taxon>Eubacteriales</taxon>
        <taxon>Clostridiaceae</taxon>
        <taxon>Clostridium</taxon>
    </lineage>
</organism>
<dbReference type="EMBL" id="CP025746">
    <property type="protein sequence ID" value="QAA33133.1"/>
    <property type="molecule type" value="Genomic_DNA"/>
</dbReference>
<evidence type="ECO:0000313" key="3">
    <source>
        <dbReference type="Proteomes" id="UP000286268"/>
    </source>
</evidence>
<protein>
    <recommendedName>
        <fullName evidence="4">Zinc ribbon domain-containing protein</fullName>
    </recommendedName>
</protein>
<dbReference type="Proteomes" id="UP000286268">
    <property type="component" value="Chromosome"/>
</dbReference>
<dbReference type="AlphaFoldDB" id="A0A410DV99"/>
<feature type="transmembrane region" description="Helical" evidence="1">
    <location>
        <begin position="89"/>
        <end position="109"/>
    </location>
</feature>
<proteinExistence type="predicted"/>
<feature type="transmembrane region" description="Helical" evidence="1">
    <location>
        <begin position="45"/>
        <end position="69"/>
    </location>
</feature>
<sequence>MKQCPKCNSEYEEEYTICSDCNCELVEKEVIEEPENNNGKISKGFLFILAIVLILFSPIISFKLTLIYFNLVDVQQYSAENFKWMLGAYHQSLLVVGIIICLHCILYFYKSHKS</sequence>
<keyword evidence="3" id="KW-1185">Reference proteome</keyword>